<keyword evidence="5" id="KW-0239">DNA-directed DNA polymerase</keyword>
<dbReference type="Pfam" id="PF21694">
    <property type="entry name" value="DNA_pol3_delta_C"/>
    <property type="match status" value="1"/>
</dbReference>
<sequence length="323" mass="36028">MAEKRLLPGYLIIGADEVKRDIAVGRLKARLEMDGMADFNLDERDMTKEQDVDSLISSLNTFPMDAPFRLVILYGCDRLAKPMSEMLVDYFGDPAPTTVCLVIATSLSRSTRLHKAVSALGAQALIDCATKKRWELPGQVQSMMRRHGKTMTRQAAEELVGRSGLSTRMLDNELKKLARMTEAPEIGVADVERLVMRTAEVQPWDLLDALSARDIARSIELYQLMPSNSDIRLYALIAGRLRELICAKALDARGHPRDLARELGVQAWQVKNHIRWSRGFAMIELLDALRAAVRVELALKGSRDSRTALLRWIAQIAGEAASS</sequence>
<evidence type="ECO:0000256" key="6">
    <source>
        <dbReference type="ARBA" id="ARBA00034754"/>
    </source>
</evidence>
<dbReference type="InterPro" id="IPR005790">
    <property type="entry name" value="DNA_polIII_delta"/>
</dbReference>
<keyword evidence="4" id="KW-0235">DNA replication</keyword>
<evidence type="ECO:0000256" key="4">
    <source>
        <dbReference type="ARBA" id="ARBA00022705"/>
    </source>
</evidence>
<dbReference type="AlphaFoldDB" id="F2N7P5"/>
<evidence type="ECO:0000256" key="3">
    <source>
        <dbReference type="ARBA" id="ARBA00022695"/>
    </source>
</evidence>
<dbReference type="InterPro" id="IPR008921">
    <property type="entry name" value="DNA_pol3_clamp-load_cplx_C"/>
</dbReference>
<dbReference type="EMBL" id="CP002628">
    <property type="protein sequence ID" value="AEB06937.1"/>
    <property type="molecule type" value="Genomic_DNA"/>
</dbReference>
<dbReference type="InterPro" id="IPR027417">
    <property type="entry name" value="P-loop_NTPase"/>
</dbReference>
<dbReference type="GO" id="GO:0003887">
    <property type="term" value="F:DNA-directed DNA polymerase activity"/>
    <property type="evidence" value="ECO:0007669"/>
    <property type="project" value="UniProtKB-KW"/>
</dbReference>
<comment type="catalytic activity">
    <reaction evidence="7">
        <text>DNA(n) + a 2'-deoxyribonucleoside 5'-triphosphate = DNA(n+1) + diphosphate</text>
        <dbReference type="Rhea" id="RHEA:22508"/>
        <dbReference type="Rhea" id="RHEA-COMP:17339"/>
        <dbReference type="Rhea" id="RHEA-COMP:17340"/>
        <dbReference type="ChEBI" id="CHEBI:33019"/>
        <dbReference type="ChEBI" id="CHEBI:61560"/>
        <dbReference type="ChEBI" id="CHEBI:173112"/>
        <dbReference type="EC" id="2.7.7.7"/>
    </reaction>
</comment>
<evidence type="ECO:0000256" key="2">
    <source>
        <dbReference type="ARBA" id="ARBA00022679"/>
    </source>
</evidence>
<dbReference type="Gene3D" id="3.40.50.300">
    <property type="entry name" value="P-loop containing nucleotide triphosphate hydrolases"/>
    <property type="match status" value="1"/>
</dbReference>
<proteinExistence type="inferred from homology"/>
<dbReference type="GO" id="GO:0006261">
    <property type="term" value="P:DNA-templated DNA replication"/>
    <property type="evidence" value="ECO:0007669"/>
    <property type="project" value="TreeGrafter"/>
</dbReference>
<evidence type="ECO:0000256" key="7">
    <source>
        <dbReference type="ARBA" id="ARBA00049244"/>
    </source>
</evidence>
<dbReference type="EC" id="2.7.7.7" evidence="1"/>
<evidence type="ECO:0000256" key="5">
    <source>
        <dbReference type="ARBA" id="ARBA00022932"/>
    </source>
</evidence>
<dbReference type="OrthoDB" id="5243879at2"/>
<dbReference type="NCBIfam" id="TIGR01128">
    <property type="entry name" value="holA"/>
    <property type="match status" value="1"/>
</dbReference>
<reference evidence="10" key="1">
    <citation type="journal article" date="2013" name="Stand. Genomic Sci.">
        <title>Complete genome sequence of Coriobacterium glomerans type strain (PW2(T)) from the midgut of Pyrrhocoris apterus L. (red soldier bug).</title>
        <authorList>
            <person name="Stackebrandt E."/>
            <person name="Zeytun A."/>
            <person name="Lapidus A."/>
            <person name="Nolan M."/>
            <person name="Lucas S."/>
            <person name="Hammon N."/>
            <person name="Deshpande S."/>
            <person name="Cheng J.F."/>
            <person name="Tapia R."/>
            <person name="Goodwin L.A."/>
            <person name="Pitluck S."/>
            <person name="Liolios K."/>
            <person name="Pagani I."/>
            <person name="Ivanova N."/>
            <person name="Mavromatis K."/>
            <person name="Mikhailova N."/>
            <person name="Huntemann M."/>
            <person name="Pati A."/>
            <person name="Chen A."/>
            <person name="Palaniappan K."/>
            <person name="Chang Y.J."/>
            <person name="Land M."/>
            <person name="Hauser L."/>
            <person name="Rohde M."/>
            <person name="Pukall R."/>
            <person name="Goker M."/>
            <person name="Detter J.C."/>
            <person name="Woyke T."/>
            <person name="Bristow J."/>
            <person name="Eisen J.A."/>
            <person name="Markowitz V."/>
            <person name="Hugenholtz P."/>
            <person name="Kyrpides N.C."/>
            <person name="Klenk H.P."/>
        </authorList>
    </citation>
    <scope>NUCLEOTIDE SEQUENCE</scope>
    <source>
        <strain evidence="10">ATCC 49209 / DSM 20642 / JCM 10262 / PW2</strain>
    </source>
</reference>
<gene>
    <name evidence="9" type="ordered locus">Corgl_0824</name>
</gene>
<evidence type="ECO:0000313" key="9">
    <source>
        <dbReference type="EMBL" id="AEB06937.1"/>
    </source>
</evidence>
<dbReference type="RefSeq" id="WP_013708680.1">
    <property type="nucleotide sequence ID" value="NC_015389.1"/>
</dbReference>
<dbReference type="eggNOG" id="COG1466">
    <property type="taxonomic scope" value="Bacteria"/>
</dbReference>
<dbReference type="SUPFAM" id="SSF48019">
    <property type="entry name" value="post-AAA+ oligomerization domain-like"/>
    <property type="match status" value="1"/>
</dbReference>
<dbReference type="Gene3D" id="1.20.272.10">
    <property type="match status" value="1"/>
</dbReference>
<organism evidence="9 10">
    <name type="scientific">Coriobacterium glomerans (strain ATCC 49209 / DSM 20642 / JCM 10262 / PW2)</name>
    <dbReference type="NCBI Taxonomy" id="700015"/>
    <lineage>
        <taxon>Bacteria</taxon>
        <taxon>Bacillati</taxon>
        <taxon>Actinomycetota</taxon>
        <taxon>Coriobacteriia</taxon>
        <taxon>Coriobacteriales</taxon>
        <taxon>Coriobacteriaceae</taxon>
        <taxon>Coriobacterium</taxon>
    </lineage>
</organism>
<dbReference type="SUPFAM" id="SSF52540">
    <property type="entry name" value="P-loop containing nucleoside triphosphate hydrolases"/>
    <property type="match status" value="1"/>
</dbReference>
<comment type="similarity">
    <text evidence="6">Belongs to the DNA polymerase HolA subunit family.</text>
</comment>
<name>F2N7P5_CORGP</name>
<keyword evidence="3 9" id="KW-0548">Nucleotidyltransferase</keyword>
<dbReference type="Gene3D" id="1.10.8.60">
    <property type="match status" value="1"/>
</dbReference>
<dbReference type="PANTHER" id="PTHR34388">
    <property type="entry name" value="DNA POLYMERASE III SUBUNIT DELTA"/>
    <property type="match status" value="1"/>
</dbReference>
<dbReference type="STRING" id="700015.Corgl_0824"/>
<evidence type="ECO:0000313" key="10">
    <source>
        <dbReference type="Proteomes" id="UP000006851"/>
    </source>
</evidence>
<evidence type="ECO:0000256" key="1">
    <source>
        <dbReference type="ARBA" id="ARBA00012417"/>
    </source>
</evidence>
<feature type="domain" description="DNA polymerase III delta subunit-like C-terminal" evidence="8">
    <location>
        <begin position="204"/>
        <end position="310"/>
    </location>
</feature>
<evidence type="ECO:0000259" key="8">
    <source>
        <dbReference type="Pfam" id="PF21694"/>
    </source>
</evidence>
<keyword evidence="2 9" id="KW-0808">Transferase</keyword>
<protein>
    <recommendedName>
        <fullName evidence="1">DNA-directed DNA polymerase</fullName>
        <ecNumber evidence="1">2.7.7.7</ecNumber>
    </recommendedName>
</protein>
<dbReference type="GO" id="GO:0003677">
    <property type="term" value="F:DNA binding"/>
    <property type="evidence" value="ECO:0007669"/>
    <property type="project" value="InterPro"/>
</dbReference>
<dbReference type="HOGENOM" id="CLU_044694_2_1_11"/>
<dbReference type="InterPro" id="IPR048466">
    <property type="entry name" value="DNA_pol3_delta-like_C"/>
</dbReference>
<keyword evidence="10" id="KW-1185">Reference proteome</keyword>
<dbReference type="KEGG" id="cgo:Corgl_0824"/>
<accession>F2N7P5</accession>
<dbReference type="Proteomes" id="UP000006851">
    <property type="component" value="Chromosome"/>
</dbReference>
<dbReference type="PANTHER" id="PTHR34388:SF1">
    <property type="entry name" value="DNA POLYMERASE III SUBUNIT DELTA"/>
    <property type="match status" value="1"/>
</dbReference>
<dbReference type="GO" id="GO:0009360">
    <property type="term" value="C:DNA polymerase III complex"/>
    <property type="evidence" value="ECO:0007669"/>
    <property type="project" value="TreeGrafter"/>
</dbReference>